<accession>A0ABV9QRB5</accession>
<reference evidence="3" key="1">
    <citation type="journal article" date="2019" name="Int. J. Syst. Evol. Microbiol.">
        <title>The Global Catalogue of Microorganisms (GCM) 10K type strain sequencing project: providing services to taxonomists for standard genome sequencing and annotation.</title>
        <authorList>
            <consortium name="The Broad Institute Genomics Platform"/>
            <consortium name="The Broad Institute Genome Sequencing Center for Infectious Disease"/>
            <person name="Wu L."/>
            <person name="Ma J."/>
        </authorList>
    </citation>
    <scope>NUCLEOTIDE SEQUENCE [LARGE SCALE GENOMIC DNA]</scope>
    <source>
        <strain evidence="3">CCUG 30340</strain>
    </source>
</reference>
<dbReference type="RefSeq" id="WP_380019679.1">
    <property type="nucleotide sequence ID" value="NZ_JBHSHD010000005.1"/>
</dbReference>
<evidence type="ECO:0000256" key="1">
    <source>
        <dbReference type="SAM" id="Phobius"/>
    </source>
</evidence>
<keyword evidence="1" id="KW-1133">Transmembrane helix</keyword>
<evidence type="ECO:0000313" key="3">
    <source>
        <dbReference type="Proteomes" id="UP001595886"/>
    </source>
</evidence>
<dbReference type="EMBL" id="JBHSHD010000005">
    <property type="protein sequence ID" value="MFC4819880.1"/>
    <property type="molecule type" value="Genomic_DNA"/>
</dbReference>
<evidence type="ECO:0000313" key="2">
    <source>
        <dbReference type="EMBL" id="MFC4819880.1"/>
    </source>
</evidence>
<keyword evidence="1" id="KW-0812">Transmembrane</keyword>
<feature type="transmembrane region" description="Helical" evidence="1">
    <location>
        <begin position="73"/>
        <end position="95"/>
    </location>
</feature>
<dbReference type="Proteomes" id="UP001595886">
    <property type="component" value="Unassembled WGS sequence"/>
</dbReference>
<comment type="caution">
    <text evidence="2">The sequence shown here is derived from an EMBL/GenBank/DDBJ whole genome shotgun (WGS) entry which is preliminary data.</text>
</comment>
<protein>
    <submittedName>
        <fullName evidence="2">Uncharacterized protein</fullName>
    </submittedName>
</protein>
<organism evidence="2 3">
    <name type="scientific">Dokdonella ginsengisoli</name>
    <dbReference type="NCBI Taxonomy" id="363846"/>
    <lineage>
        <taxon>Bacteria</taxon>
        <taxon>Pseudomonadati</taxon>
        <taxon>Pseudomonadota</taxon>
        <taxon>Gammaproteobacteria</taxon>
        <taxon>Lysobacterales</taxon>
        <taxon>Rhodanobacteraceae</taxon>
        <taxon>Dokdonella</taxon>
    </lineage>
</organism>
<keyword evidence="3" id="KW-1185">Reference proteome</keyword>
<name>A0ABV9QRB5_9GAMM</name>
<feature type="transmembrane region" description="Helical" evidence="1">
    <location>
        <begin position="30"/>
        <end position="61"/>
    </location>
</feature>
<proteinExistence type="predicted"/>
<gene>
    <name evidence="2" type="ORF">ACFO6Q_06070</name>
</gene>
<sequence length="105" mass="11218">MGAAVLGVLVILAVIHLAHSRGPRSFRGRLISLSFGLLLCALGVIGAVLAVATFLFFGGVSSELIFAQQPVRTVLALLLHLAVDGIFVAFGWHLFKVARRNMPRP</sequence>
<keyword evidence="1" id="KW-0472">Membrane</keyword>